<dbReference type="EMBL" id="OC858442">
    <property type="protein sequence ID" value="CAD7626482.1"/>
    <property type="molecule type" value="Genomic_DNA"/>
</dbReference>
<sequence>MCEEMAIIMSSDSDEISPQTSPVIVDYNGSNGSAPNSPMSSNVSSNLNRSVLNSRSQPIVSAASLMPTVFGSADHLMSSHHLGRKQTPWYPWAVSSAVISGEHSHQQTNSAHQYLFRDYKNSDSVKDSHSELTLELDSRVMSPMESSDKESSNLSSNDVSPNSTTSMTTSSKNCGPNNDNNNNCSSNYELSETVL</sequence>
<reference evidence="2" key="1">
    <citation type="submission" date="2020-11" db="EMBL/GenBank/DDBJ databases">
        <authorList>
            <person name="Tran Van P."/>
        </authorList>
    </citation>
    <scope>NUCLEOTIDE SEQUENCE</scope>
</reference>
<organism evidence="2">
    <name type="scientific">Medioppia subpectinata</name>
    <dbReference type="NCBI Taxonomy" id="1979941"/>
    <lineage>
        <taxon>Eukaryota</taxon>
        <taxon>Metazoa</taxon>
        <taxon>Ecdysozoa</taxon>
        <taxon>Arthropoda</taxon>
        <taxon>Chelicerata</taxon>
        <taxon>Arachnida</taxon>
        <taxon>Acari</taxon>
        <taxon>Acariformes</taxon>
        <taxon>Sarcoptiformes</taxon>
        <taxon>Oribatida</taxon>
        <taxon>Brachypylina</taxon>
        <taxon>Oppioidea</taxon>
        <taxon>Oppiidae</taxon>
        <taxon>Medioppia</taxon>
    </lineage>
</organism>
<dbReference type="AlphaFoldDB" id="A0A7R9KP66"/>
<name>A0A7R9KP66_9ACAR</name>
<proteinExistence type="predicted"/>
<feature type="compositionally biased region" description="Low complexity" evidence="1">
    <location>
        <begin position="152"/>
        <end position="187"/>
    </location>
</feature>
<evidence type="ECO:0000256" key="1">
    <source>
        <dbReference type="SAM" id="MobiDB-lite"/>
    </source>
</evidence>
<evidence type="ECO:0000313" key="3">
    <source>
        <dbReference type="Proteomes" id="UP000759131"/>
    </source>
</evidence>
<gene>
    <name evidence="2" type="ORF">OSB1V03_LOCUS6915</name>
</gene>
<protein>
    <submittedName>
        <fullName evidence="2">Uncharacterized protein</fullName>
    </submittedName>
</protein>
<dbReference type="Proteomes" id="UP000759131">
    <property type="component" value="Unassembled WGS sequence"/>
</dbReference>
<keyword evidence="3" id="KW-1185">Reference proteome</keyword>
<accession>A0A7R9KP66</accession>
<dbReference type="EMBL" id="CAJPIZ010003867">
    <property type="protein sequence ID" value="CAG2106912.1"/>
    <property type="molecule type" value="Genomic_DNA"/>
</dbReference>
<evidence type="ECO:0000313" key="2">
    <source>
        <dbReference type="EMBL" id="CAD7626482.1"/>
    </source>
</evidence>
<feature type="region of interest" description="Disordered" evidence="1">
    <location>
        <begin position="136"/>
        <end position="195"/>
    </location>
</feature>